<dbReference type="Gene3D" id="3.30.420.150">
    <property type="entry name" value="Exopolyphosphatase. Domain 2"/>
    <property type="match status" value="1"/>
</dbReference>
<evidence type="ECO:0000259" key="1">
    <source>
        <dbReference type="Pfam" id="PF02541"/>
    </source>
</evidence>
<dbReference type="Gene3D" id="3.30.420.40">
    <property type="match status" value="1"/>
</dbReference>
<evidence type="ECO:0000313" key="4">
    <source>
        <dbReference type="Proteomes" id="UP000289323"/>
    </source>
</evidence>
<name>A0A446B741_9PEZI</name>
<feature type="domain" description="RTG2 C-terminal" evidence="2">
    <location>
        <begin position="392"/>
        <end position="587"/>
    </location>
</feature>
<sequence length="601" mass="64389">MDGLVDIITLENLEQKMPRWDPASPNQLYALVDMGSNGIRFSVSDLSPPRTRLLKCIYRERAAISLFDALSGSSLLRFPDETIKLVSQTLARFNAIAVDDYGVPPGHVRVFATEAMRRAQNATSMLEAIRAACPGLSVCILAPQVETLFGAVGARSGFVDVKGLFLDLGGGSVQMSYLDSCAAAAAARAGDPAPEITAALSGQSLPFGAARLIRLLGNDDAAVHEAATSQLRRGLSEAFQTLRATFPSLAAAAAEAERNEEGAGIDIYLCGGGFRGYGSILMHNHPITPYPIPSIGSFTVSGKLFGRTQDMLEINRSFDGKIFGMSKRRRAQFPAIVAVVDALIAAVPAIRSVIFCSGGNREGALMMSLPPEIRHANPLASFEIAVEEAASTPGQQRASVQDVLDTLRSAFPPDLPLATTATVFGLGLGPLYASQIWTRLGADADANASAALHHAISCPDQPGLTHLARAVLGVTLCARWGANLAPFDEQLHRNLRALMETADPDSTFWADFTGSVTAAMGMLITRWPRTQHAMQRNIRFRSTTVHNERLNIHLEIFVGAEAAKGVDHETLLGLFKNLKKQKHAGKRVTVTVKPLPDPSHP</sequence>
<dbReference type="PANTHER" id="PTHR30005">
    <property type="entry name" value="EXOPOLYPHOSPHATASE"/>
    <property type="match status" value="1"/>
</dbReference>
<evidence type="ECO:0000313" key="3">
    <source>
        <dbReference type="EMBL" id="SPQ18289.1"/>
    </source>
</evidence>
<dbReference type="Pfam" id="PF02541">
    <property type="entry name" value="Ppx-GppA"/>
    <property type="match status" value="1"/>
</dbReference>
<dbReference type="FunFam" id="3.30.420.40:FF:000191">
    <property type="entry name" value="Retrograde regulation protein 2"/>
    <property type="match status" value="1"/>
</dbReference>
<dbReference type="PANTHER" id="PTHR30005:SF0">
    <property type="entry name" value="RETROGRADE REGULATION PROTEIN 2"/>
    <property type="match status" value="1"/>
</dbReference>
<organism evidence="3 4">
    <name type="scientific">Thermothielavioides terrestris</name>
    <dbReference type="NCBI Taxonomy" id="2587410"/>
    <lineage>
        <taxon>Eukaryota</taxon>
        <taxon>Fungi</taxon>
        <taxon>Dikarya</taxon>
        <taxon>Ascomycota</taxon>
        <taxon>Pezizomycotina</taxon>
        <taxon>Sordariomycetes</taxon>
        <taxon>Sordariomycetidae</taxon>
        <taxon>Sordariales</taxon>
        <taxon>Chaetomiaceae</taxon>
        <taxon>Thermothielavioides</taxon>
    </lineage>
</organism>
<gene>
    <name evidence="3" type="ORF">TT172_LOCUS708</name>
</gene>
<reference evidence="3 4" key="1">
    <citation type="submission" date="2018-04" db="EMBL/GenBank/DDBJ databases">
        <authorList>
            <person name="Huttner S."/>
            <person name="Dainat J."/>
        </authorList>
    </citation>
    <scope>NUCLEOTIDE SEQUENCE [LARGE SCALE GENOMIC DNA]</scope>
</reference>
<dbReference type="EMBL" id="OUUZ01000001">
    <property type="protein sequence ID" value="SPQ18289.1"/>
    <property type="molecule type" value="Genomic_DNA"/>
</dbReference>
<dbReference type="InterPro" id="IPR050273">
    <property type="entry name" value="GppA/Ppx_hydrolase"/>
</dbReference>
<dbReference type="Proteomes" id="UP000289323">
    <property type="component" value="Unassembled WGS sequence"/>
</dbReference>
<proteinExistence type="predicted"/>
<dbReference type="InterPro" id="IPR043129">
    <property type="entry name" value="ATPase_NBD"/>
</dbReference>
<dbReference type="AlphaFoldDB" id="A0A446B741"/>
<dbReference type="SUPFAM" id="SSF53067">
    <property type="entry name" value="Actin-like ATPase domain"/>
    <property type="match status" value="2"/>
</dbReference>
<evidence type="ECO:0000259" key="2">
    <source>
        <dbReference type="Pfam" id="PF23566"/>
    </source>
</evidence>
<dbReference type="InterPro" id="IPR057512">
    <property type="entry name" value="RTG2_C"/>
</dbReference>
<dbReference type="GO" id="GO:0006357">
    <property type="term" value="P:regulation of transcription by RNA polymerase II"/>
    <property type="evidence" value="ECO:0007669"/>
    <property type="project" value="TreeGrafter"/>
</dbReference>
<feature type="domain" description="Ppx/GppA phosphatase N-terminal" evidence="1">
    <location>
        <begin position="53"/>
        <end position="246"/>
    </location>
</feature>
<protein>
    <submittedName>
        <fullName evidence="3">A5c6a3be-fae0-4f62-ac46-a0f83cf948b0</fullName>
    </submittedName>
</protein>
<dbReference type="Pfam" id="PF23566">
    <property type="entry name" value="RTG2_C"/>
    <property type="match status" value="1"/>
</dbReference>
<accession>A0A446B741</accession>
<dbReference type="InterPro" id="IPR003695">
    <property type="entry name" value="Ppx_GppA_N"/>
</dbReference>